<evidence type="ECO:0000313" key="2">
    <source>
        <dbReference type="Proteomes" id="UP000010411"/>
    </source>
</evidence>
<protein>
    <submittedName>
        <fullName evidence="1">Uncharacterized protein</fullName>
    </submittedName>
</protein>
<organism evidence="1 2">
    <name type="scientific">Streptomyces ipomoeae 91-03</name>
    <dbReference type="NCBI Taxonomy" id="698759"/>
    <lineage>
        <taxon>Bacteria</taxon>
        <taxon>Bacillati</taxon>
        <taxon>Actinomycetota</taxon>
        <taxon>Actinomycetes</taxon>
        <taxon>Kitasatosporales</taxon>
        <taxon>Streptomycetaceae</taxon>
        <taxon>Streptomyces</taxon>
    </lineage>
</organism>
<accession>L1KIX8</accession>
<feature type="non-terminal residue" evidence="1">
    <location>
        <position position="19"/>
    </location>
</feature>
<comment type="caution">
    <text evidence="1">The sequence shown here is derived from an EMBL/GenBank/DDBJ whole genome shotgun (WGS) entry which is preliminary data.</text>
</comment>
<reference evidence="1 2" key="1">
    <citation type="submission" date="2012-11" db="EMBL/GenBank/DDBJ databases">
        <authorList>
            <person name="Huguet-Tapia J.C."/>
            <person name="Durkin A.S."/>
            <person name="Pettis G.S."/>
            <person name="Badger J.H."/>
        </authorList>
    </citation>
    <scope>NUCLEOTIDE SEQUENCE [LARGE SCALE GENOMIC DNA]</scope>
    <source>
        <strain evidence="1 2">91-03</strain>
    </source>
</reference>
<dbReference type="EMBL" id="AEJC01000664">
    <property type="protein sequence ID" value="EKX60338.1"/>
    <property type="molecule type" value="Genomic_DNA"/>
</dbReference>
<name>L1KIX8_9ACTN</name>
<dbReference type="AlphaFoldDB" id="L1KIX8"/>
<sequence length="19" mass="1944">MGRGRAGASARRQVPYGPG</sequence>
<proteinExistence type="predicted"/>
<gene>
    <name evidence="1" type="ORF">STRIP9103_05450</name>
</gene>
<dbReference type="Proteomes" id="UP000010411">
    <property type="component" value="Unassembled WGS sequence"/>
</dbReference>
<evidence type="ECO:0000313" key="1">
    <source>
        <dbReference type="EMBL" id="EKX60338.1"/>
    </source>
</evidence>
<keyword evidence="2" id="KW-1185">Reference proteome</keyword>